<sequence>MRLRQISTWQTVSRKTDAAVEFVVSMSSFDRRVVFCGRSDKLMLEDDAGASVVAFPGLLTDLAGISMTMDPRQNGDSMIEVSSLSFAAEAIAEHLGDGVVPYSMGAFVVEIALVCDQLSWDDRIVFVSDVRVDPSGIEWTPDGEVSLRLMDPLATGNVLLPEDTIDISKLPAAWTADFLIDATNGVPFPIAYGDVYRAPPIRVYDDGGDGAGNDRQPIRRYILAGHVLTGANATLHRTNSMVRQLQSGVPDMSDLSKPIQVSETTDGKLFSWVQTDSGEEDPTATDPATGKNHPLEVFAISYEATNGEQATMGGVIRHIIQRWTDLEIDGEMEASLSDLVVAFAATPVSVFIDGSGADRSTVAELIDQRFRPQFPISVARYGGKLMIKSLQALFRPPGSGYYDPTVNLVLGVECHLEGSIRETGNVFNRFEIRFRRSGDEGTWDGPPVLALPDSDFECERSRATYGLKPSPTMDLEDVIDEVAVAPILDHLRFLYLDPWFEVDVICPVWMAVLVPIVKCRIWYEEEAMISDYCRRHRFNLAHDETAMWRDGFVVGATYARESIRLRVIF</sequence>
<name>A0A6M3M7Y4_9ZZZZ</name>
<accession>A0A6M3M7Y4</accession>
<dbReference type="EMBL" id="MT143891">
    <property type="protein sequence ID" value="QJB04868.1"/>
    <property type="molecule type" value="Genomic_DNA"/>
</dbReference>
<reference evidence="1" key="1">
    <citation type="submission" date="2020-03" db="EMBL/GenBank/DDBJ databases">
        <title>The deep terrestrial virosphere.</title>
        <authorList>
            <person name="Holmfeldt K."/>
            <person name="Nilsson E."/>
            <person name="Simone D."/>
            <person name="Lopez-Fernandez M."/>
            <person name="Wu X."/>
            <person name="de Brujin I."/>
            <person name="Lundin D."/>
            <person name="Andersson A."/>
            <person name="Bertilsson S."/>
            <person name="Dopson M."/>
        </authorList>
    </citation>
    <scope>NUCLEOTIDE SEQUENCE</scope>
    <source>
        <strain evidence="1">MM171A00153</strain>
        <strain evidence="2">MM171B00165</strain>
    </source>
</reference>
<proteinExistence type="predicted"/>
<dbReference type="AlphaFoldDB" id="A0A6M3M7Y4"/>
<dbReference type="EMBL" id="MT143704">
    <property type="protein sequence ID" value="QJB01002.1"/>
    <property type="molecule type" value="Genomic_DNA"/>
</dbReference>
<evidence type="ECO:0000313" key="1">
    <source>
        <dbReference type="EMBL" id="QJB01002.1"/>
    </source>
</evidence>
<protein>
    <submittedName>
        <fullName evidence="1">Uncharacterized protein</fullName>
    </submittedName>
</protein>
<gene>
    <name evidence="1" type="ORF">MM171A00153_0021</name>
    <name evidence="2" type="ORF">MM171B00165_0044</name>
</gene>
<organism evidence="1">
    <name type="scientific">viral metagenome</name>
    <dbReference type="NCBI Taxonomy" id="1070528"/>
    <lineage>
        <taxon>unclassified sequences</taxon>
        <taxon>metagenomes</taxon>
        <taxon>organismal metagenomes</taxon>
    </lineage>
</organism>
<evidence type="ECO:0000313" key="2">
    <source>
        <dbReference type="EMBL" id="QJB04868.1"/>
    </source>
</evidence>